<dbReference type="InterPro" id="IPR000182">
    <property type="entry name" value="GNAT_dom"/>
</dbReference>
<sequence length="201" mass="20420">MDPERGPGAAVTGARAEGPDGNALPGGGGVSRLPFVKIETVATERLLLHPLTVAEGERVAAREPSPGERWGEGYPGAGDLASVGAFLRRCAEEGDPGAFRTYQVRLAESGVVVGGIGFHGPPGADGAVTVGYGIVPGERGKGYASEALAAVVGIARGAGAAVLRGDADPANAASHRVMERAGMRREGERDGLVRFLVELGE</sequence>
<evidence type="ECO:0000259" key="2">
    <source>
        <dbReference type="PROSITE" id="PS51186"/>
    </source>
</evidence>
<reference evidence="3" key="1">
    <citation type="journal article" date="2014" name="Int. J. Syst. Evol. Microbiol.">
        <title>Complete genome sequence of Corynebacterium casei LMG S-19264T (=DSM 44701T), isolated from a smear-ripened cheese.</title>
        <authorList>
            <consortium name="US DOE Joint Genome Institute (JGI-PGF)"/>
            <person name="Walter F."/>
            <person name="Albersmeier A."/>
            <person name="Kalinowski J."/>
            <person name="Ruckert C."/>
        </authorList>
    </citation>
    <scope>NUCLEOTIDE SEQUENCE</scope>
    <source>
        <strain evidence="3">JCM 4122</strain>
    </source>
</reference>
<dbReference type="AlphaFoldDB" id="A0A919BU73"/>
<dbReference type="GO" id="GO:0016747">
    <property type="term" value="F:acyltransferase activity, transferring groups other than amino-acyl groups"/>
    <property type="evidence" value="ECO:0007669"/>
    <property type="project" value="InterPro"/>
</dbReference>
<dbReference type="PROSITE" id="PS51186">
    <property type="entry name" value="GNAT"/>
    <property type="match status" value="1"/>
</dbReference>
<dbReference type="Gene3D" id="3.40.630.30">
    <property type="match status" value="1"/>
</dbReference>
<dbReference type="InterPro" id="IPR016181">
    <property type="entry name" value="Acyl_CoA_acyltransferase"/>
</dbReference>
<dbReference type="InterPro" id="IPR051531">
    <property type="entry name" value="N-acetyltransferase"/>
</dbReference>
<dbReference type="Proteomes" id="UP000632849">
    <property type="component" value="Unassembled WGS sequence"/>
</dbReference>
<accession>A0A919BU73</accession>
<protein>
    <recommendedName>
        <fullName evidence="2">N-acetyltransferase domain-containing protein</fullName>
    </recommendedName>
</protein>
<dbReference type="CDD" id="cd04301">
    <property type="entry name" value="NAT_SF"/>
    <property type="match status" value="1"/>
</dbReference>
<reference evidence="3" key="2">
    <citation type="submission" date="2020-09" db="EMBL/GenBank/DDBJ databases">
        <authorList>
            <person name="Sun Q."/>
            <person name="Ohkuma M."/>
        </authorList>
    </citation>
    <scope>NUCLEOTIDE SEQUENCE</scope>
    <source>
        <strain evidence="3">JCM 4122</strain>
    </source>
</reference>
<gene>
    <name evidence="3" type="ORF">GCM10017667_57830</name>
</gene>
<feature type="region of interest" description="Disordered" evidence="1">
    <location>
        <begin position="1"/>
        <end position="29"/>
    </location>
</feature>
<keyword evidence="4" id="KW-1185">Reference proteome</keyword>
<dbReference type="EMBL" id="BNBE01000003">
    <property type="protein sequence ID" value="GHG16400.1"/>
    <property type="molecule type" value="Genomic_DNA"/>
</dbReference>
<evidence type="ECO:0000313" key="4">
    <source>
        <dbReference type="Proteomes" id="UP000632849"/>
    </source>
</evidence>
<evidence type="ECO:0000313" key="3">
    <source>
        <dbReference type="EMBL" id="GHG16400.1"/>
    </source>
</evidence>
<feature type="domain" description="N-acetyltransferase" evidence="2">
    <location>
        <begin position="57"/>
        <end position="201"/>
    </location>
</feature>
<comment type="caution">
    <text evidence="3">The sequence shown here is derived from an EMBL/GenBank/DDBJ whole genome shotgun (WGS) entry which is preliminary data.</text>
</comment>
<name>A0A919BU73_STRFL</name>
<proteinExistence type="predicted"/>
<dbReference type="Pfam" id="PF13302">
    <property type="entry name" value="Acetyltransf_3"/>
    <property type="match status" value="1"/>
</dbReference>
<organism evidence="3 4">
    <name type="scientific">Streptomyces filamentosus</name>
    <name type="common">Streptomyces roseosporus</name>
    <dbReference type="NCBI Taxonomy" id="67294"/>
    <lineage>
        <taxon>Bacteria</taxon>
        <taxon>Bacillati</taxon>
        <taxon>Actinomycetota</taxon>
        <taxon>Actinomycetes</taxon>
        <taxon>Kitasatosporales</taxon>
        <taxon>Streptomycetaceae</taxon>
        <taxon>Streptomyces</taxon>
    </lineage>
</organism>
<evidence type="ECO:0000256" key="1">
    <source>
        <dbReference type="SAM" id="MobiDB-lite"/>
    </source>
</evidence>
<dbReference type="PANTHER" id="PTHR43792:SF1">
    <property type="entry name" value="N-ACETYLTRANSFERASE DOMAIN-CONTAINING PROTEIN"/>
    <property type="match status" value="1"/>
</dbReference>
<dbReference type="PANTHER" id="PTHR43792">
    <property type="entry name" value="GNAT FAMILY, PUTATIVE (AFU_ORTHOLOGUE AFUA_3G00765)-RELATED-RELATED"/>
    <property type="match status" value="1"/>
</dbReference>
<dbReference type="SUPFAM" id="SSF55729">
    <property type="entry name" value="Acyl-CoA N-acyltransferases (Nat)"/>
    <property type="match status" value="1"/>
</dbReference>